<keyword evidence="7 12" id="KW-0653">Protein transport</keyword>
<protein>
    <recommendedName>
        <fullName evidence="3 12">Protein-export membrane protein SecG</fullName>
    </recommendedName>
</protein>
<evidence type="ECO:0000313" key="15">
    <source>
        <dbReference type="Proteomes" id="UP000515292"/>
    </source>
</evidence>
<organism evidence="14 15">
    <name type="scientific">Sandaracinobacteroides saxicola</name>
    <dbReference type="NCBI Taxonomy" id="2759707"/>
    <lineage>
        <taxon>Bacteria</taxon>
        <taxon>Pseudomonadati</taxon>
        <taxon>Pseudomonadota</taxon>
        <taxon>Alphaproteobacteria</taxon>
        <taxon>Sphingomonadales</taxon>
        <taxon>Sphingosinicellaceae</taxon>
        <taxon>Sandaracinobacteroides</taxon>
    </lineage>
</organism>
<evidence type="ECO:0000256" key="3">
    <source>
        <dbReference type="ARBA" id="ARBA00017876"/>
    </source>
</evidence>
<evidence type="ECO:0000256" key="8">
    <source>
        <dbReference type="ARBA" id="ARBA00022989"/>
    </source>
</evidence>
<evidence type="ECO:0000256" key="9">
    <source>
        <dbReference type="ARBA" id="ARBA00023010"/>
    </source>
</evidence>
<keyword evidence="6 12" id="KW-0812">Transmembrane</keyword>
<evidence type="ECO:0000256" key="2">
    <source>
        <dbReference type="ARBA" id="ARBA00008445"/>
    </source>
</evidence>
<keyword evidence="10 12" id="KW-0472">Membrane</keyword>
<proteinExistence type="inferred from homology"/>
<evidence type="ECO:0000256" key="7">
    <source>
        <dbReference type="ARBA" id="ARBA00022927"/>
    </source>
</evidence>
<evidence type="ECO:0000256" key="6">
    <source>
        <dbReference type="ARBA" id="ARBA00022692"/>
    </source>
</evidence>
<evidence type="ECO:0000256" key="4">
    <source>
        <dbReference type="ARBA" id="ARBA00022448"/>
    </source>
</evidence>
<evidence type="ECO:0000256" key="1">
    <source>
        <dbReference type="ARBA" id="ARBA00004651"/>
    </source>
</evidence>
<dbReference type="Proteomes" id="UP000515292">
    <property type="component" value="Chromosome"/>
</dbReference>
<evidence type="ECO:0000256" key="5">
    <source>
        <dbReference type="ARBA" id="ARBA00022475"/>
    </source>
</evidence>
<evidence type="ECO:0000256" key="10">
    <source>
        <dbReference type="ARBA" id="ARBA00023136"/>
    </source>
</evidence>
<dbReference type="KEGG" id="sand:H3309_05865"/>
<evidence type="ECO:0000256" key="11">
    <source>
        <dbReference type="ARBA" id="ARBA00025182"/>
    </source>
</evidence>
<evidence type="ECO:0000256" key="13">
    <source>
        <dbReference type="SAM" id="MobiDB-lite"/>
    </source>
</evidence>
<comment type="subcellular location">
    <subcellularLocation>
        <location evidence="1 12">Cell membrane</location>
        <topology evidence="1 12">Multi-pass membrane protein</topology>
    </subcellularLocation>
</comment>
<keyword evidence="8 12" id="KW-1133">Transmembrane helix</keyword>
<dbReference type="RefSeq" id="WP_182298525.1">
    <property type="nucleotide sequence ID" value="NZ_CP059851.1"/>
</dbReference>
<dbReference type="AlphaFoldDB" id="A0A7G5IMF3"/>
<dbReference type="EMBL" id="CP059851">
    <property type="protein sequence ID" value="QMW24545.1"/>
    <property type="molecule type" value="Genomic_DNA"/>
</dbReference>
<keyword evidence="5 12" id="KW-1003">Cell membrane</keyword>
<dbReference type="GO" id="GO:0005886">
    <property type="term" value="C:plasma membrane"/>
    <property type="evidence" value="ECO:0007669"/>
    <property type="project" value="UniProtKB-SubCell"/>
</dbReference>
<dbReference type="Pfam" id="PF03840">
    <property type="entry name" value="SecG"/>
    <property type="match status" value="1"/>
</dbReference>
<feature type="region of interest" description="Disordered" evidence="13">
    <location>
        <begin position="90"/>
        <end position="124"/>
    </location>
</feature>
<reference evidence="14 15" key="1">
    <citation type="submission" date="2020-07" db="EMBL/GenBank/DDBJ databases">
        <title>Complete genome sequence for Sandaracinobacter sp. M6.</title>
        <authorList>
            <person name="Tang Y."/>
            <person name="Liu Q."/>
            <person name="Guo Z."/>
            <person name="Lei P."/>
            <person name="Huang B."/>
        </authorList>
    </citation>
    <scope>NUCLEOTIDE SEQUENCE [LARGE SCALE GENOMIC DNA]</scope>
    <source>
        <strain evidence="14 15">M6</strain>
    </source>
</reference>
<accession>A0A7G5IMF3</accession>
<sequence length="124" mass="12061">MMTFLLVVHTLLALALVGVILIQKSEGGGLGIGGGSTGGLVSARGAADLLTRSTTALATLFIVTSLLLAFLAAGQGKKATTIDTSLARQTAPASPIGPLPGAPAVPATPAPAAPAPADSVPLQK</sequence>
<feature type="compositionally biased region" description="Pro residues" evidence="13">
    <location>
        <begin position="95"/>
        <end position="114"/>
    </location>
</feature>
<dbReference type="GO" id="GO:0015450">
    <property type="term" value="F:protein-transporting ATPase activity"/>
    <property type="evidence" value="ECO:0007669"/>
    <property type="project" value="UniProtKB-UniRule"/>
</dbReference>
<dbReference type="GO" id="GO:0009306">
    <property type="term" value="P:protein secretion"/>
    <property type="evidence" value="ECO:0007669"/>
    <property type="project" value="UniProtKB-UniRule"/>
</dbReference>
<evidence type="ECO:0000256" key="12">
    <source>
        <dbReference type="RuleBase" id="RU365087"/>
    </source>
</evidence>
<name>A0A7G5IMF3_9SPHN</name>
<gene>
    <name evidence="14" type="primary">secG</name>
    <name evidence="14" type="ORF">H3309_05865</name>
</gene>
<dbReference type="PANTHER" id="PTHR34182:SF1">
    <property type="entry name" value="PROTEIN-EXPORT MEMBRANE PROTEIN SECG"/>
    <property type="match status" value="1"/>
</dbReference>
<dbReference type="InterPro" id="IPR004692">
    <property type="entry name" value="SecG"/>
</dbReference>
<dbReference type="GO" id="GO:0043952">
    <property type="term" value="P:protein transport by the Sec complex"/>
    <property type="evidence" value="ECO:0007669"/>
    <property type="project" value="TreeGrafter"/>
</dbReference>
<keyword evidence="15" id="KW-1185">Reference proteome</keyword>
<comment type="function">
    <text evidence="11 12">Involved in protein export. Participates in an early event of protein translocation.</text>
</comment>
<dbReference type="NCBIfam" id="TIGR00810">
    <property type="entry name" value="secG"/>
    <property type="match status" value="1"/>
</dbReference>
<comment type="similarity">
    <text evidence="2 12">Belongs to the SecG family.</text>
</comment>
<comment type="caution">
    <text evidence="12">Lacks conserved residue(s) required for the propagation of feature annotation.</text>
</comment>
<keyword evidence="9 12" id="KW-0811">Translocation</keyword>
<dbReference type="PANTHER" id="PTHR34182">
    <property type="entry name" value="PROTEIN-EXPORT MEMBRANE PROTEIN SECG"/>
    <property type="match status" value="1"/>
</dbReference>
<dbReference type="GO" id="GO:0065002">
    <property type="term" value="P:intracellular protein transmembrane transport"/>
    <property type="evidence" value="ECO:0007669"/>
    <property type="project" value="TreeGrafter"/>
</dbReference>
<feature type="transmembrane region" description="Helical" evidence="12">
    <location>
        <begin position="51"/>
        <end position="73"/>
    </location>
</feature>
<dbReference type="PRINTS" id="PR01651">
    <property type="entry name" value="SECGEXPORT"/>
</dbReference>
<evidence type="ECO:0000313" key="14">
    <source>
        <dbReference type="EMBL" id="QMW24545.1"/>
    </source>
</evidence>
<keyword evidence="4 12" id="KW-0813">Transport</keyword>